<dbReference type="GO" id="GO:0006508">
    <property type="term" value="P:proteolysis"/>
    <property type="evidence" value="ECO:0007669"/>
    <property type="project" value="UniProtKB-KW"/>
</dbReference>
<sequence length="267" mass="28381">WLNDAEFYGTPGYDDDGNGYVDDIQGWDFYYVGGDPMDGHGHGSHVAGIIAAEGDNGEGIVGVAYDSKVMAVKVLTDSGGSSSSSIAAGIRYAVDMGIKILNCSFGGGYPSSVIDAFQYAYEQGCIVIASAGNDSDVINEYPAKLDYVVTVGSSDVNDVVSWFSDYGSPLDVVAPGEDILSLRADDTDIFEGTSGYTPGAYFIPQYDDAAKYYRAWGTSMSAPYVSGVAALMLSQSPALTYEDFVRRLKFSSVDLGAAGWDDYYGWG</sequence>
<reference evidence="6" key="1">
    <citation type="journal article" date="2014" name="Front. Microbiol.">
        <title>High frequency of phylogenetically diverse reductive dehalogenase-homologous genes in deep subseafloor sedimentary metagenomes.</title>
        <authorList>
            <person name="Kawai M."/>
            <person name="Futagami T."/>
            <person name="Toyoda A."/>
            <person name="Takaki Y."/>
            <person name="Nishi S."/>
            <person name="Hori S."/>
            <person name="Arai W."/>
            <person name="Tsubouchi T."/>
            <person name="Morono Y."/>
            <person name="Uchiyama I."/>
            <person name="Ito T."/>
            <person name="Fujiyama A."/>
            <person name="Inagaki F."/>
            <person name="Takami H."/>
        </authorList>
    </citation>
    <scope>NUCLEOTIDE SEQUENCE</scope>
    <source>
        <strain evidence="6">Expedition CK06-06</strain>
    </source>
</reference>
<evidence type="ECO:0000256" key="3">
    <source>
        <dbReference type="ARBA" id="ARBA00022801"/>
    </source>
</evidence>
<name>X0UTL0_9ZZZZ</name>
<dbReference type="EMBL" id="BARS01025392">
    <property type="protein sequence ID" value="GAG03633.1"/>
    <property type="molecule type" value="Genomic_DNA"/>
</dbReference>
<dbReference type="PRINTS" id="PR00723">
    <property type="entry name" value="SUBTILISIN"/>
</dbReference>
<dbReference type="PROSITE" id="PS51892">
    <property type="entry name" value="SUBTILASE"/>
    <property type="match status" value="1"/>
</dbReference>
<evidence type="ECO:0000259" key="5">
    <source>
        <dbReference type="Pfam" id="PF00082"/>
    </source>
</evidence>
<keyword evidence="3" id="KW-0378">Hydrolase</keyword>
<accession>X0UTL0</accession>
<feature type="domain" description="Peptidase S8/S53" evidence="5">
    <location>
        <begin position="14"/>
        <end position="267"/>
    </location>
</feature>
<dbReference type="PROSITE" id="PS00137">
    <property type="entry name" value="SUBTILASE_HIS"/>
    <property type="match status" value="1"/>
</dbReference>
<dbReference type="InterPro" id="IPR000209">
    <property type="entry name" value="Peptidase_S8/S53_dom"/>
</dbReference>
<dbReference type="Pfam" id="PF00082">
    <property type="entry name" value="Peptidase_S8"/>
    <property type="match status" value="1"/>
</dbReference>
<dbReference type="GO" id="GO:0004252">
    <property type="term" value="F:serine-type endopeptidase activity"/>
    <property type="evidence" value="ECO:0007669"/>
    <property type="project" value="InterPro"/>
</dbReference>
<keyword evidence="2" id="KW-0645">Protease</keyword>
<proteinExistence type="inferred from homology"/>
<dbReference type="PROSITE" id="PS00138">
    <property type="entry name" value="SUBTILASE_SER"/>
    <property type="match status" value="1"/>
</dbReference>
<dbReference type="InterPro" id="IPR051048">
    <property type="entry name" value="Peptidase_S8/S53_subtilisin"/>
</dbReference>
<dbReference type="InterPro" id="IPR015500">
    <property type="entry name" value="Peptidase_S8_subtilisin-rel"/>
</dbReference>
<evidence type="ECO:0000256" key="4">
    <source>
        <dbReference type="ARBA" id="ARBA00022825"/>
    </source>
</evidence>
<feature type="non-terminal residue" evidence="6">
    <location>
        <position position="1"/>
    </location>
</feature>
<dbReference type="InterPro" id="IPR023828">
    <property type="entry name" value="Peptidase_S8_Ser-AS"/>
</dbReference>
<evidence type="ECO:0000256" key="2">
    <source>
        <dbReference type="ARBA" id="ARBA00022670"/>
    </source>
</evidence>
<keyword evidence="4" id="KW-0720">Serine protease</keyword>
<evidence type="ECO:0000313" key="6">
    <source>
        <dbReference type="EMBL" id="GAG03633.1"/>
    </source>
</evidence>
<feature type="non-terminal residue" evidence="6">
    <location>
        <position position="267"/>
    </location>
</feature>
<comment type="caution">
    <text evidence="6">The sequence shown here is derived from an EMBL/GenBank/DDBJ whole genome shotgun (WGS) entry which is preliminary data.</text>
</comment>
<comment type="similarity">
    <text evidence="1">Belongs to the peptidase S8 family.</text>
</comment>
<dbReference type="PANTHER" id="PTHR43399">
    <property type="entry name" value="SUBTILISIN-RELATED"/>
    <property type="match status" value="1"/>
</dbReference>
<evidence type="ECO:0000256" key="1">
    <source>
        <dbReference type="ARBA" id="ARBA00011073"/>
    </source>
</evidence>
<dbReference type="InterPro" id="IPR022398">
    <property type="entry name" value="Peptidase_S8_His-AS"/>
</dbReference>
<dbReference type="InterPro" id="IPR036852">
    <property type="entry name" value="Peptidase_S8/S53_dom_sf"/>
</dbReference>
<dbReference type="Gene3D" id="3.40.50.200">
    <property type="entry name" value="Peptidase S8/S53 domain"/>
    <property type="match status" value="1"/>
</dbReference>
<dbReference type="SUPFAM" id="SSF52743">
    <property type="entry name" value="Subtilisin-like"/>
    <property type="match status" value="1"/>
</dbReference>
<dbReference type="AlphaFoldDB" id="X0UTL0"/>
<gene>
    <name evidence="6" type="ORF">S01H1_40140</name>
</gene>
<dbReference type="PANTHER" id="PTHR43399:SF4">
    <property type="entry name" value="CELL WALL-ASSOCIATED PROTEASE"/>
    <property type="match status" value="1"/>
</dbReference>
<organism evidence="6">
    <name type="scientific">marine sediment metagenome</name>
    <dbReference type="NCBI Taxonomy" id="412755"/>
    <lineage>
        <taxon>unclassified sequences</taxon>
        <taxon>metagenomes</taxon>
        <taxon>ecological metagenomes</taxon>
    </lineage>
</organism>
<protein>
    <recommendedName>
        <fullName evidence="5">Peptidase S8/S53 domain-containing protein</fullName>
    </recommendedName>
</protein>